<dbReference type="GO" id="GO:0005886">
    <property type="term" value="C:plasma membrane"/>
    <property type="evidence" value="ECO:0007669"/>
    <property type="project" value="TreeGrafter"/>
</dbReference>
<dbReference type="InterPro" id="IPR020846">
    <property type="entry name" value="MFS_dom"/>
</dbReference>
<dbReference type="PROSITE" id="PS50850">
    <property type="entry name" value="MFS"/>
    <property type="match status" value="1"/>
</dbReference>
<dbReference type="InterPro" id="IPR036259">
    <property type="entry name" value="MFS_trans_sf"/>
</dbReference>
<feature type="transmembrane region" description="Helical" evidence="7">
    <location>
        <begin position="134"/>
        <end position="152"/>
    </location>
</feature>
<sequence length="546" mass="59248">MHKSDSNNDKCESDKGFDGAESMKSHNQEAPCDAAEAEKGIPEEPETKHEKPADAEDFSVFTTGQKRAIVLTAAFASWFSPMTASIYFPALNQIAADLQVSSTDINLTVTTYLIVQGLAPMMIAGFSDKAGRRPAYIVCFAIYIVANLALALQDNYVALLILRMVQSAGSSGTVALANGVVGDLITSSERGKYVAWASLGSVLGPTLSPVIGGLISQYLDWHWLFWFLLILSAAFTIPFLLFMPETCRNIVGDGSVPPPWTSWNLSDHIRFKKREKDNILVDQAKLEALRKNYKITIPNPLASLKVLFSREGFLLLVPTGLAFALYYALVTGASEVFASVYGFDELDVGLIFLSIGGGSIIAAFTVGKIIDWNYGRHAKKLNMPIVKNRATDLSNFPIERARLEVGLPMLLFTAAVIIGYGWMMIHKISLAGPVIMLFLSGFCLIAGSQTLMVLMVDIYPGRPAAATAANNVARCLLGAGATAAIQPMSTSLGYGWAYTILSVIFLLSTPSLIVVMKYGIEWRKRAKTSAERKKAKLASRADQAKA</sequence>
<dbReference type="PANTHER" id="PTHR23502">
    <property type="entry name" value="MAJOR FACILITATOR SUPERFAMILY"/>
    <property type="match status" value="1"/>
</dbReference>
<name>A0A6H0XMD7_9PEZI</name>
<gene>
    <name evidence="9" type="ORF">AMS68_001439</name>
</gene>
<evidence type="ECO:0000256" key="2">
    <source>
        <dbReference type="ARBA" id="ARBA00022448"/>
    </source>
</evidence>
<reference evidence="9 10" key="1">
    <citation type="journal article" date="2016" name="Sci. Rep.">
        <title>Peltaster fructicola genome reveals evolution from an invasive phytopathogen to an ectophytic parasite.</title>
        <authorList>
            <person name="Xu C."/>
            <person name="Chen H."/>
            <person name="Gleason M.L."/>
            <person name="Xu J.R."/>
            <person name="Liu H."/>
            <person name="Zhang R."/>
            <person name="Sun G."/>
        </authorList>
    </citation>
    <scope>NUCLEOTIDE SEQUENCE [LARGE SCALE GENOMIC DNA]</scope>
    <source>
        <strain evidence="9 10">LNHT1506</strain>
    </source>
</reference>
<feature type="transmembrane region" description="Helical" evidence="7">
    <location>
        <begin position="495"/>
        <end position="515"/>
    </location>
</feature>
<keyword evidence="4 7" id="KW-1133">Transmembrane helix</keyword>
<dbReference type="EMBL" id="CP051139">
    <property type="protein sequence ID" value="QIW95921.1"/>
    <property type="molecule type" value="Genomic_DNA"/>
</dbReference>
<keyword evidence="10" id="KW-1185">Reference proteome</keyword>
<feature type="transmembrane region" description="Helical" evidence="7">
    <location>
        <begin position="68"/>
        <end position="89"/>
    </location>
</feature>
<feature type="transmembrane region" description="Helical" evidence="7">
    <location>
        <begin position="350"/>
        <end position="370"/>
    </location>
</feature>
<feature type="transmembrane region" description="Helical" evidence="7">
    <location>
        <begin position="193"/>
        <end position="215"/>
    </location>
</feature>
<keyword evidence="2" id="KW-0813">Transport</keyword>
<evidence type="ECO:0000313" key="9">
    <source>
        <dbReference type="EMBL" id="QIW95921.1"/>
    </source>
</evidence>
<dbReference type="InterPro" id="IPR011701">
    <property type="entry name" value="MFS"/>
</dbReference>
<evidence type="ECO:0000313" key="10">
    <source>
        <dbReference type="Proteomes" id="UP000503462"/>
    </source>
</evidence>
<dbReference type="OrthoDB" id="2441642at2759"/>
<keyword evidence="3 7" id="KW-0812">Transmembrane</keyword>
<dbReference type="AlphaFoldDB" id="A0A6H0XMD7"/>
<feature type="transmembrane region" description="Helical" evidence="7">
    <location>
        <begin position="471"/>
        <end position="489"/>
    </location>
</feature>
<evidence type="ECO:0000256" key="1">
    <source>
        <dbReference type="ARBA" id="ARBA00004141"/>
    </source>
</evidence>
<comment type="subcellular location">
    <subcellularLocation>
        <location evidence="1">Membrane</location>
        <topology evidence="1">Multi-pass membrane protein</topology>
    </subcellularLocation>
</comment>
<proteinExistence type="predicted"/>
<dbReference type="PANTHER" id="PTHR23502:SF51">
    <property type="entry name" value="QUINIDINE RESISTANCE PROTEIN 1-RELATED"/>
    <property type="match status" value="1"/>
</dbReference>
<accession>A0A6H0XMD7</accession>
<evidence type="ECO:0000256" key="3">
    <source>
        <dbReference type="ARBA" id="ARBA00022692"/>
    </source>
</evidence>
<dbReference type="SUPFAM" id="SSF103473">
    <property type="entry name" value="MFS general substrate transporter"/>
    <property type="match status" value="1"/>
</dbReference>
<feature type="transmembrane region" description="Helical" evidence="7">
    <location>
        <begin position="221"/>
        <end position="242"/>
    </location>
</feature>
<dbReference type="FunFam" id="1.20.1720.10:FF:000009">
    <property type="entry name" value="MFS multidrug transporter"/>
    <property type="match status" value="1"/>
</dbReference>
<keyword evidence="5 7" id="KW-0472">Membrane</keyword>
<dbReference type="Gene3D" id="1.20.1250.20">
    <property type="entry name" value="MFS general substrate transporter like domains"/>
    <property type="match status" value="1"/>
</dbReference>
<dbReference type="Proteomes" id="UP000503462">
    <property type="component" value="Chromosome 1"/>
</dbReference>
<feature type="region of interest" description="Disordered" evidence="6">
    <location>
        <begin position="1"/>
        <end position="55"/>
    </location>
</feature>
<evidence type="ECO:0000256" key="6">
    <source>
        <dbReference type="SAM" id="MobiDB-lite"/>
    </source>
</evidence>
<feature type="transmembrane region" description="Helical" evidence="7">
    <location>
        <begin position="158"/>
        <end position="181"/>
    </location>
</feature>
<feature type="compositionally biased region" description="Basic and acidic residues" evidence="6">
    <location>
        <begin position="36"/>
        <end position="54"/>
    </location>
</feature>
<organism evidence="9 10">
    <name type="scientific">Peltaster fructicola</name>
    <dbReference type="NCBI Taxonomy" id="286661"/>
    <lineage>
        <taxon>Eukaryota</taxon>
        <taxon>Fungi</taxon>
        <taxon>Dikarya</taxon>
        <taxon>Ascomycota</taxon>
        <taxon>Pezizomycotina</taxon>
        <taxon>Dothideomycetes</taxon>
        <taxon>Dothideomycetes incertae sedis</taxon>
        <taxon>Peltaster</taxon>
    </lineage>
</organism>
<feature type="transmembrane region" description="Helical" evidence="7">
    <location>
        <begin position="109"/>
        <end position="127"/>
    </location>
</feature>
<feature type="transmembrane region" description="Helical" evidence="7">
    <location>
        <begin position="435"/>
        <end position="459"/>
    </location>
</feature>
<feature type="compositionally biased region" description="Basic and acidic residues" evidence="6">
    <location>
        <begin position="1"/>
        <end position="27"/>
    </location>
</feature>
<evidence type="ECO:0000256" key="4">
    <source>
        <dbReference type="ARBA" id="ARBA00022989"/>
    </source>
</evidence>
<evidence type="ECO:0000256" key="7">
    <source>
        <dbReference type="SAM" id="Phobius"/>
    </source>
</evidence>
<feature type="transmembrane region" description="Helical" evidence="7">
    <location>
        <begin position="313"/>
        <end position="330"/>
    </location>
</feature>
<evidence type="ECO:0000259" key="8">
    <source>
        <dbReference type="PROSITE" id="PS50850"/>
    </source>
</evidence>
<evidence type="ECO:0000256" key="5">
    <source>
        <dbReference type="ARBA" id="ARBA00023136"/>
    </source>
</evidence>
<dbReference type="GO" id="GO:0022857">
    <property type="term" value="F:transmembrane transporter activity"/>
    <property type="evidence" value="ECO:0007669"/>
    <property type="project" value="InterPro"/>
</dbReference>
<protein>
    <recommendedName>
        <fullName evidence="8">Major facilitator superfamily (MFS) profile domain-containing protein</fullName>
    </recommendedName>
</protein>
<dbReference type="Gene3D" id="1.20.1720.10">
    <property type="entry name" value="Multidrug resistance protein D"/>
    <property type="match status" value="1"/>
</dbReference>
<feature type="transmembrane region" description="Helical" evidence="7">
    <location>
        <begin position="405"/>
        <end position="423"/>
    </location>
</feature>
<feature type="domain" description="Major facilitator superfamily (MFS) profile" evidence="8">
    <location>
        <begin position="69"/>
        <end position="520"/>
    </location>
</feature>
<dbReference type="Pfam" id="PF07690">
    <property type="entry name" value="MFS_1"/>
    <property type="match status" value="1"/>
</dbReference>